<evidence type="ECO:0000313" key="3">
    <source>
        <dbReference type="Proteomes" id="UP001234178"/>
    </source>
</evidence>
<feature type="region of interest" description="Disordered" evidence="1">
    <location>
        <begin position="151"/>
        <end position="193"/>
    </location>
</feature>
<reference evidence="2 3" key="1">
    <citation type="journal article" date="2023" name="Nucleic Acids Res.">
        <title>The hologenome of Daphnia magna reveals possible DNA methylation and microbiome-mediated evolution of the host genome.</title>
        <authorList>
            <person name="Chaturvedi A."/>
            <person name="Li X."/>
            <person name="Dhandapani V."/>
            <person name="Marshall H."/>
            <person name="Kissane S."/>
            <person name="Cuenca-Cambronero M."/>
            <person name="Asole G."/>
            <person name="Calvet F."/>
            <person name="Ruiz-Romero M."/>
            <person name="Marangio P."/>
            <person name="Guigo R."/>
            <person name="Rago D."/>
            <person name="Mirbahai L."/>
            <person name="Eastwood N."/>
            <person name="Colbourne J.K."/>
            <person name="Zhou J."/>
            <person name="Mallon E."/>
            <person name="Orsini L."/>
        </authorList>
    </citation>
    <scope>NUCLEOTIDE SEQUENCE [LARGE SCALE GENOMIC DNA]</scope>
    <source>
        <strain evidence="2">LRV0_1</strain>
    </source>
</reference>
<keyword evidence="3" id="KW-1185">Reference proteome</keyword>
<proteinExistence type="predicted"/>
<accession>A0ABQ9ZLU1</accession>
<gene>
    <name evidence="2" type="ORF">OUZ56_026464</name>
</gene>
<evidence type="ECO:0000256" key="1">
    <source>
        <dbReference type="SAM" id="MobiDB-lite"/>
    </source>
</evidence>
<dbReference type="EMBL" id="JAOYFB010000004">
    <property type="protein sequence ID" value="KAK4013912.1"/>
    <property type="molecule type" value="Genomic_DNA"/>
</dbReference>
<evidence type="ECO:0000313" key="2">
    <source>
        <dbReference type="EMBL" id="KAK4013912.1"/>
    </source>
</evidence>
<feature type="region of interest" description="Disordered" evidence="1">
    <location>
        <begin position="1"/>
        <end position="46"/>
    </location>
</feature>
<name>A0ABQ9ZLU1_9CRUS</name>
<protein>
    <submittedName>
        <fullName evidence="2">Uncharacterized protein</fullName>
    </submittedName>
</protein>
<feature type="compositionally biased region" description="Polar residues" evidence="1">
    <location>
        <begin position="31"/>
        <end position="46"/>
    </location>
</feature>
<dbReference type="Proteomes" id="UP001234178">
    <property type="component" value="Unassembled WGS sequence"/>
</dbReference>
<comment type="caution">
    <text evidence="2">The sequence shown here is derived from an EMBL/GenBank/DDBJ whole genome shotgun (WGS) entry which is preliminary data.</text>
</comment>
<organism evidence="2 3">
    <name type="scientific">Daphnia magna</name>
    <dbReference type="NCBI Taxonomy" id="35525"/>
    <lineage>
        <taxon>Eukaryota</taxon>
        <taxon>Metazoa</taxon>
        <taxon>Ecdysozoa</taxon>
        <taxon>Arthropoda</taxon>
        <taxon>Crustacea</taxon>
        <taxon>Branchiopoda</taxon>
        <taxon>Diplostraca</taxon>
        <taxon>Cladocera</taxon>
        <taxon>Anomopoda</taxon>
        <taxon>Daphniidae</taxon>
        <taxon>Daphnia</taxon>
    </lineage>
</organism>
<sequence>MGHPKPASPVHPEANTGAGSKVGTNKDQDGSQRNVSHGNVDSHVTSTEIAANTQLVKDSVKLDLNAQIEGLRTEIGVSKVHLRTIQEQVIDQGARIPSRPQTLSARQDVSTRSTLKSLEATVLHRRTLLDADTSSRGQPSGTLPIMHPACGPFIGDNTSSDTSPEHQPATGSSIPSHGGCCSRPRTPSFTIQPFDGNPKNYAWFKAKF</sequence>